<dbReference type="GO" id="GO:0008270">
    <property type="term" value="F:zinc ion binding"/>
    <property type="evidence" value="ECO:0007669"/>
    <property type="project" value="TreeGrafter"/>
</dbReference>
<dbReference type="SUPFAM" id="SSF141678">
    <property type="entry name" value="MAL13P1.257-like"/>
    <property type="match status" value="1"/>
</dbReference>
<dbReference type="PANTHER" id="PTHR12857">
    <property type="entry name" value="CXXC MOTIF CONTAINING ZINC BINDING PROTEIN"/>
    <property type="match status" value="1"/>
</dbReference>
<dbReference type="Pfam" id="PF05907">
    <property type="entry name" value="CXXC_Zn-b_euk"/>
    <property type="match status" value="1"/>
</dbReference>
<name>A0A151ZG78_TIELA</name>
<gene>
    <name evidence="4" type="ORF">DLAC_05513</name>
</gene>
<evidence type="ECO:0000313" key="4">
    <source>
        <dbReference type="EMBL" id="KYQ92919.1"/>
    </source>
</evidence>
<dbReference type="InParanoid" id="A0A151ZG78"/>
<dbReference type="InterPro" id="IPR008584">
    <property type="entry name" value="CXXC_Zn-binding_euk"/>
</dbReference>
<evidence type="ECO:0000256" key="2">
    <source>
        <dbReference type="ARBA" id="ARBA00022723"/>
    </source>
</evidence>
<comment type="caution">
    <text evidence="4">The sequence shown here is derived from an EMBL/GenBank/DDBJ whole genome shotgun (WGS) entry which is preliminary data.</text>
</comment>
<evidence type="ECO:0000313" key="5">
    <source>
        <dbReference type="Proteomes" id="UP000076078"/>
    </source>
</evidence>
<accession>A0A151ZG78</accession>
<dbReference type="OMA" id="GCNRENS"/>
<sequence length="157" mass="17869">MRQGISIKAELEEISNIYPQLDKTWFVTLTCSNCGEVTPNMVSIDPCTQIEIVKATVNFAMKCKLCRRENSVSIETADKQIKDRTIESEQWVQMATFDLRGFEIKDVEFGENWSIVIPSGKTYSDVDLSTGEWSEYDEGSSTSISILNMEYKVDKLK</sequence>
<comment type="similarity">
    <text evidence="1">Belongs to the UPF0587 family.</text>
</comment>
<evidence type="ECO:0000256" key="3">
    <source>
        <dbReference type="ARBA" id="ARBA00022833"/>
    </source>
</evidence>
<dbReference type="OrthoDB" id="10248838at2759"/>
<proteinExistence type="inferred from homology"/>
<reference evidence="4 5" key="1">
    <citation type="submission" date="2015-12" db="EMBL/GenBank/DDBJ databases">
        <title>Dictyostelia acquired genes for synthesis and detection of signals that induce cell-type specialization by lateral gene transfer from prokaryotes.</title>
        <authorList>
            <person name="Gloeckner G."/>
            <person name="Schaap P."/>
        </authorList>
    </citation>
    <scope>NUCLEOTIDE SEQUENCE [LARGE SCALE GENOMIC DNA]</scope>
    <source>
        <strain evidence="4 5">TK</strain>
    </source>
</reference>
<dbReference type="AlphaFoldDB" id="A0A151ZG78"/>
<dbReference type="Proteomes" id="UP000076078">
    <property type="component" value="Unassembled WGS sequence"/>
</dbReference>
<keyword evidence="2" id="KW-0479">Metal-binding</keyword>
<evidence type="ECO:0000256" key="1">
    <source>
        <dbReference type="ARBA" id="ARBA00007818"/>
    </source>
</evidence>
<organism evidence="4 5">
    <name type="scientific">Tieghemostelium lacteum</name>
    <name type="common">Slime mold</name>
    <name type="synonym">Dictyostelium lacteum</name>
    <dbReference type="NCBI Taxonomy" id="361077"/>
    <lineage>
        <taxon>Eukaryota</taxon>
        <taxon>Amoebozoa</taxon>
        <taxon>Evosea</taxon>
        <taxon>Eumycetozoa</taxon>
        <taxon>Dictyostelia</taxon>
        <taxon>Dictyosteliales</taxon>
        <taxon>Raperosteliaceae</taxon>
        <taxon>Tieghemostelium</taxon>
    </lineage>
</organism>
<dbReference type="PANTHER" id="PTHR12857:SF0">
    <property type="entry name" value="CXXC MOTIF CONTAINING ZINC BINDING PROTEIN"/>
    <property type="match status" value="1"/>
</dbReference>
<dbReference type="EMBL" id="LODT01000028">
    <property type="protein sequence ID" value="KYQ92919.1"/>
    <property type="molecule type" value="Genomic_DNA"/>
</dbReference>
<dbReference type="FunCoup" id="A0A151ZG78">
    <property type="interactions" value="125"/>
</dbReference>
<keyword evidence="3" id="KW-0862">Zinc</keyword>
<keyword evidence="5" id="KW-1185">Reference proteome</keyword>
<protein>
    <submittedName>
        <fullName evidence="4">DUF866 family protein</fullName>
    </submittedName>
</protein>